<feature type="binding site" evidence="7">
    <location>
        <position position="196"/>
    </location>
    <ligand>
        <name>Fe(2+)</name>
        <dbReference type="ChEBI" id="CHEBI:29033"/>
    </ligand>
</feature>
<gene>
    <name evidence="7 9" type="primary">hemH</name>
    <name evidence="9" type="ORF">OCH7691_00512</name>
</gene>
<keyword evidence="7" id="KW-0479">Metal-binding</keyword>
<keyword evidence="7 8" id="KW-0963">Cytoplasm</keyword>
<dbReference type="InterPro" id="IPR033659">
    <property type="entry name" value="Ferrochelatase_N"/>
</dbReference>
<dbReference type="Proteomes" id="UP000193200">
    <property type="component" value="Unassembled WGS sequence"/>
</dbReference>
<keyword evidence="4 7" id="KW-0456">Lyase</keyword>
<comment type="similarity">
    <text evidence="1 7 8">Belongs to the ferrochelatase family.</text>
</comment>
<dbReference type="FunCoup" id="A0A1Y5RM69">
    <property type="interactions" value="526"/>
</dbReference>
<feature type="binding site" evidence="7">
    <location>
        <position position="276"/>
    </location>
    <ligand>
        <name>Fe(2+)</name>
        <dbReference type="ChEBI" id="CHEBI:29033"/>
    </ligand>
</feature>
<dbReference type="GO" id="GO:0004325">
    <property type="term" value="F:ferrochelatase activity"/>
    <property type="evidence" value="ECO:0007669"/>
    <property type="project" value="UniProtKB-UniRule"/>
</dbReference>
<keyword evidence="2 7" id="KW-0408">Iron</keyword>
<accession>A0A1Y5RM69</accession>
<evidence type="ECO:0000256" key="7">
    <source>
        <dbReference type="HAMAP-Rule" id="MF_00323"/>
    </source>
</evidence>
<evidence type="ECO:0000256" key="1">
    <source>
        <dbReference type="ARBA" id="ARBA00007718"/>
    </source>
</evidence>
<proteinExistence type="inferred from homology"/>
<dbReference type="InterPro" id="IPR019772">
    <property type="entry name" value="Ferrochelatase_AS"/>
</dbReference>
<dbReference type="Gene3D" id="3.40.50.1400">
    <property type="match status" value="2"/>
</dbReference>
<dbReference type="AlphaFoldDB" id="A0A1Y5RM69"/>
<reference evidence="9 10" key="1">
    <citation type="submission" date="2017-03" db="EMBL/GenBank/DDBJ databases">
        <authorList>
            <person name="Afonso C.L."/>
            <person name="Miller P.J."/>
            <person name="Scott M.A."/>
            <person name="Spackman E."/>
            <person name="Goraichik I."/>
            <person name="Dimitrov K.M."/>
            <person name="Suarez D.L."/>
            <person name="Swayne D.E."/>
        </authorList>
    </citation>
    <scope>NUCLEOTIDE SEQUENCE [LARGE SCALE GENOMIC DNA]</scope>
    <source>
        <strain evidence="9 10">CECT 7691</strain>
    </source>
</reference>
<dbReference type="InterPro" id="IPR001015">
    <property type="entry name" value="Ferrochelatase"/>
</dbReference>
<dbReference type="CDD" id="cd00419">
    <property type="entry name" value="Ferrochelatase_C"/>
    <property type="match status" value="1"/>
</dbReference>
<dbReference type="EC" id="4.98.1.1" evidence="7 8"/>
<dbReference type="InParanoid" id="A0A1Y5RM69"/>
<dbReference type="HAMAP" id="MF_00323">
    <property type="entry name" value="Ferrochelatase"/>
    <property type="match status" value="1"/>
</dbReference>
<evidence type="ECO:0000256" key="6">
    <source>
        <dbReference type="ARBA" id="ARBA00024536"/>
    </source>
</evidence>
<comment type="catalytic activity">
    <reaction evidence="6">
        <text>Fe-coproporphyrin III + 2 H(+) = coproporphyrin III + Fe(2+)</text>
        <dbReference type="Rhea" id="RHEA:49572"/>
        <dbReference type="ChEBI" id="CHEBI:15378"/>
        <dbReference type="ChEBI" id="CHEBI:29033"/>
        <dbReference type="ChEBI" id="CHEBI:68438"/>
        <dbReference type="ChEBI" id="CHEBI:131725"/>
        <dbReference type="EC" id="4.99.1.9"/>
    </reaction>
    <physiologicalReaction direction="right-to-left" evidence="6">
        <dbReference type="Rhea" id="RHEA:49574"/>
    </physiologicalReaction>
</comment>
<dbReference type="EMBL" id="FWFR01000001">
    <property type="protein sequence ID" value="SLN20752.1"/>
    <property type="molecule type" value="Genomic_DNA"/>
</dbReference>
<protein>
    <recommendedName>
        <fullName evidence="7 8">Ferrochelatase</fullName>
        <ecNumber evidence="7 8">4.98.1.1</ecNumber>
    </recommendedName>
    <alternativeName>
        <fullName evidence="7">Heme synthase</fullName>
    </alternativeName>
    <alternativeName>
        <fullName evidence="7">Protoheme ferro-lyase</fullName>
    </alternativeName>
</protein>
<dbReference type="CDD" id="cd03411">
    <property type="entry name" value="Ferrochelatase_N"/>
    <property type="match status" value="1"/>
</dbReference>
<evidence type="ECO:0000256" key="4">
    <source>
        <dbReference type="ARBA" id="ARBA00023239"/>
    </source>
</evidence>
<evidence type="ECO:0000256" key="3">
    <source>
        <dbReference type="ARBA" id="ARBA00023133"/>
    </source>
</evidence>
<keyword evidence="3 7" id="KW-0350">Heme biosynthesis</keyword>
<dbReference type="RefSeq" id="WP_085881847.1">
    <property type="nucleotide sequence ID" value="NZ_FWFR01000001.1"/>
</dbReference>
<evidence type="ECO:0000256" key="2">
    <source>
        <dbReference type="ARBA" id="ARBA00023004"/>
    </source>
</evidence>
<dbReference type="PANTHER" id="PTHR11108:SF1">
    <property type="entry name" value="FERROCHELATASE, MITOCHONDRIAL"/>
    <property type="match status" value="1"/>
</dbReference>
<dbReference type="GO" id="GO:0005737">
    <property type="term" value="C:cytoplasm"/>
    <property type="evidence" value="ECO:0007669"/>
    <property type="project" value="UniProtKB-SubCell"/>
</dbReference>
<dbReference type="UniPathway" id="UPA00252">
    <property type="reaction ID" value="UER00325"/>
</dbReference>
<dbReference type="OrthoDB" id="9809741at2"/>
<name>A0A1Y5RM69_9PROT</name>
<dbReference type="GO" id="GO:0006783">
    <property type="term" value="P:heme biosynthetic process"/>
    <property type="evidence" value="ECO:0007669"/>
    <property type="project" value="UniProtKB-UniRule"/>
</dbReference>
<comment type="pathway">
    <text evidence="7 8">Porphyrin-containing compound metabolism; protoheme biosynthesis; protoheme from protoporphyrin-IX: step 1/1.</text>
</comment>
<sequence length="353" mass="38264">MNGRANERIAVVLFNLGGPDRPESVKPFLFNLFNDPAIISLPNPFRWVLAKLISSRRERTAQAIYAEIGGRSPLREITETQAEALQAALGELGDVGVFVAMRYWHPRAAEMVARVKAFAPDRIVLLPLYPQYSTTTTGSSLLEWHYEAAKAGLTVATSGICCYPVEPDFIAGHVDALSAMLREAGDGPVRVLFSAHGLPKKVIAGGDPYQWQVEETAAAVVRGLDREGLDWKVCYQSRVGPLEWIGPSTDDEIRRAGESGTSLVIVPIAFVSEHSETLVELDIEYRELARKSGVPGYFRVPALNASETYVSALAGLVRRSLAGPAGIASQDGVRRCPADHGQCPLQAVSGALR</sequence>
<evidence type="ECO:0000313" key="9">
    <source>
        <dbReference type="EMBL" id="SLN20752.1"/>
    </source>
</evidence>
<dbReference type="SUPFAM" id="SSF53800">
    <property type="entry name" value="Chelatase"/>
    <property type="match status" value="1"/>
</dbReference>
<dbReference type="GO" id="GO:0046872">
    <property type="term" value="F:metal ion binding"/>
    <property type="evidence" value="ECO:0007669"/>
    <property type="project" value="UniProtKB-KW"/>
</dbReference>
<comment type="function">
    <text evidence="7 8">Catalyzes the ferrous insertion into protoporphyrin IX.</text>
</comment>
<evidence type="ECO:0000256" key="8">
    <source>
        <dbReference type="RuleBase" id="RU000607"/>
    </source>
</evidence>
<dbReference type="PROSITE" id="PS00534">
    <property type="entry name" value="FERROCHELATASE"/>
    <property type="match status" value="1"/>
</dbReference>
<dbReference type="PANTHER" id="PTHR11108">
    <property type="entry name" value="FERROCHELATASE"/>
    <property type="match status" value="1"/>
</dbReference>
<organism evidence="9 10">
    <name type="scientific">Oceanibacterium hippocampi</name>
    <dbReference type="NCBI Taxonomy" id="745714"/>
    <lineage>
        <taxon>Bacteria</taxon>
        <taxon>Pseudomonadati</taxon>
        <taxon>Pseudomonadota</taxon>
        <taxon>Alphaproteobacteria</taxon>
        <taxon>Sneathiellales</taxon>
        <taxon>Sneathiellaceae</taxon>
        <taxon>Oceanibacterium</taxon>
    </lineage>
</organism>
<evidence type="ECO:0000256" key="5">
    <source>
        <dbReference type="ARBA" id="ARBA00023244"/>
    </source>
</evidence>
<evidence type="ECO:0000313" key="10">
    <source>
        <dbReference type="Proteomes" id="UP000193200"/>
    </source>
</evidence>
<keyword evidence="10" id="KW-1185">Reference proteome</keyword>
<dbReference type="InterPro" id="IPR033644">
    <property type="entry name" value="Ferrochelatase_C"/>
</dbReference>
<keyword evidence="5 7" id="KW-0627">Porphyrin biosynthesis</keyword>
<comment type="catalytic activity">
    <reaction evidence="7 8">
        <text>heme b + 2 H(+) = protoporphyrin IX + Fe(2+)</text>
        <dbReference type="Rhea" id="RHEA:22584"/>
        <dbReference type="ChEBI" id="CHEBI:15378"/>
        <dbReference type="ChEBI" id="CHEBI:29033"/>
        <dbReference type="ChEBI" id="CHEBI:57306"/>
        <dbReference type="ChEBI" id="CHEBI:60344"/>
        <dbReference type="EC" id="4.98.1.1"/>
    </reaction>
</comment>
<dbReference type="NCBIfam" id="TIGR00109">
    <property type="entry name" value="hemH"/>
    <property type="match status" value="1"/>
</dbReference>
<dbReference type="Pfam" id="PF00762">
    <property type="entry name" value="Ferrochelatase"/>
    <property type="match status" value="1"/>
</dbReference>
<comment type="subcellular location">
    <subcellularLocation>
        <location evidence="7 8">Cytoplasm</location>
    </subcellularLocation>
</comment>